<evidence type="ECO:0000256" key="4">
    <source>
        <dbReference type="ARBA" id="ARBA00023125"/>
    </source>
</evidence>
<keyword evidence="6" id="KW-0472">Membrane</keyword>
<dbReference type="Proteomes" id="UP000294743">
    <property type="component" value="Unassembled WGS sequence"/>
</dbReference>
<organism evidence="8 9">
    <name type="scientific">Breznakia blatticola</name>
    <dbReference type="NCBI Taxonomy" id="1754012"/>
    <lineage>
        <taxon>Bacteria</taxon>
        <taxon>Bacillati</taxon>
        <taxon>Bacillota</taxon>
        <taxon>Erysipelotrichia</taxon>
        <taxon>Erysipelotrichales</taxon>
        <taxon>Erysipelotrichaceae</taxon>
        <taxon>Breznakia</taxon>
    </lineage>
</organism>
<dbReference type="InterPro" id="IPR027417">
    <property type="entry name" value="P-loop_NTPase"/>
</dbReference>
<evidence type="ECO:0000256" key="5">
    <source>
        <dbReference type="PROSITE-ProRule" id="PRU00289"/>
    </source>
</evidence>
<dbReference type="Gene3D" id="3.40.50.300">
    <property type="entry name" value="P-loop containing nucleotide triphosphate hydrolases"/>
    <property type="match status" value="1"/>
</dbReference>
<dbReference type="InterPro" id="IPR018541">
    <property type="entry name" value="Ftsk_gamma"/>
</dbReference>
<proteinExistence type="inferred from homology"/>
<keyword evidence="6" id="KW-0812">Transmembrane</keyword>
<feature type="binding site" evidence="5">
    <location>
        <begin position="431"/>
        <end position="438"/>
    </location>
    <ligand>
        <name>ATP</name>
        <dbReference type="ChEBI" id="CHEBI:30616"/>
    </ligand>
</feature>
<evidence type="ECO:0000313" key="8">
    <source>
        <dbReference type="EMBL" id="TDW10691.1"/>
    </source>
</evidence>
<dbReference type="InterPro" id="IPR036390">
    <property type="entry name" value="WH_DNA-bd_sf"/>
</dbReference>
<dbReference type="PANTHER" id="PTHR22683">
    <property type="entry name" value="SPORULATION PROTEIN RELATED"/>
    <property type="match status" value="1"/>
</dbReference>
<feature type="transmembrane region" description="Helical" evidence="6">
    <location>
        <begin position="127"/>
        <end position="147"/>
    </location>
</feature>
<gene>
    <name evidence="8" type="ORF">EDD63_1556</name>
</gene>
<dbReference type="InterPro" id="IPR036388">
    <property type="entry name" value="WH-like_DNA-bd_sf"/>
</dbReference>
<evidence type="ECO:0000256" key="2">
    <source>
        <dbReference type="ARBA" id="ARBA00022741"/>
    </source>
</evidence>
<evidence type="ECO:0000256" key="1">
    <source>
        <dbReference type="ARBA" id="ARBA00006474"/>
    </source>
</evidence>
<dbReference type="InterPro" id="IPR041027">
    <property type="entry name" value="FtsK_alpha"/>
</dbReference>
<feature type="transmembrane region" description="Helical" evidence="6">
    <location>
        <begin position="88"/>
        <end position="107"/>
    </location>
</feature>
<dbReference type="SMART" id="SM00843">
    <property type="entry name" value="Ftsk_gamma"/>
    <property type="match status" value="1"/>
</dbReference>
<sequence>MAKKKTTKRTNKKKNRALESEVLLYVYCLLFITVALIGLLSVGLVGEMLNHGMRFIFGESTPAVFALCIILCVYYMIKKTLRGLNTKLVIMTIIGFLMMQTFLTTFMDVNFKGQAFLNYYLKNTSNILSGAFHAGGGIIGALLYSLSTILFDKSGTYILLAGLTLIYIVVALRKEDRERIKAMFTRMGEKHEVRKENRKIKRVADKEAKILDYEEVEEEPTEDFADLLYQDTQPTNVGILADDYDEVDVLSPAEPTPEVVEQTSTNERTVSTDYSRYKLPSLNLLAIPERKGKNSSNVNAANEAGKRLVYILKQFDVNTQLVATHIGPSVTKFELKVEEGVRVNKISNLQQDIKMGLAAKDIRIEAPIPGKSTVGIEIPNQEKTLVNIRDLLRTIPQSSANKKLLFALGKDLMGNNVYGELNKMPHLLIAGATGSGKSVCVNSIITSLLMRTKPDEVKMLLIDPKKVEFTMYANIPHLLGPVITDGDSANRALKVVVNIMEERYNYFSQAGVRNIAGYNEFVKKTGAKPLPWIVVIIDELADLMLVAAKEVEASIQRITQLARAAGIHLIVATQRPSVDVITGVIKANIPSRIAFAVSSAIDSRTILDQQGAEKLLGLGDMLYIPQGENSPIRVQGCFVSDDEVEAIAAASSKQAGPNYEDAFLRLEEHDGQVNSTISSDPLFDEVYQFVVESQKASTSFIQRKFSIGYSRAARLIDLLEDQGVIGPANGSKPREVYRKPVQDE</sequence>
<keyword evidence="6" id="KW-1133">Transmembrane helix</keyword>
<dbReference type="GO" id="GO:0016020">
    <property type="term" value="C:membrane"/>
    <property type="evidence" value="ECO:0007669"/>
    <property type="project" value="UniProtKB-SubCell"/>
</dbReference>
<dbReference type="Pfam" id="PF17854">
    <property type="entry name" value="FtsK_alpha"/>
    <property type="match status" value="1"/>
</dbReference>
<comment type="caution">
    <text evidence="8">The sequence shown here is derived from an EMBL/GenBank/DDBJ whole genome shotgun (WGS) entry which is preliminary data.</text>
</comment>
<keyword evidence="9" id="KW-1185">Reference proteome</keyword>
<evidence type="ECO:0000313" key="9">
    <source>
        <dbReference type="Proteomes" id="UP000294743"/>
    </source>
</evidence>
<keyword evidence="2 5" id="KW-0547">Nucleotide-binding</keyword>
<comment type="similarity">
    <text evidence="1">Belongs to the FtsK/SpoIIIE/SftA family.</text>
</comment>
<dbReference type="InterPro" id="IPR002543">
    <property type="entry name" value="FtsK_dom"/>
</dbReference>
<protein>
    <submittedName>
        <fullName evidence="8">S-DNA-T family DNA segregation ATPase FtsK/SpoIIIE</fullName>
    </submittedName>
</protein>
<accession>A0A4R7Z8I1</accession>
<feature type="domain" description="FtsK" evidence="7">
    <location>
        <begin position="414"/>
        <end position="604"/>
    </location>
</feature>
<dbReference type="OrthoDB" id="9807790at2"/>
<evidence type="ECO:0000256" key="6">
    <source>
        <dbReference type="SAM" id="Phobius"/>
    </source>
</evidence>
<feature type="transmembrane region" description="Helical" evidence="6">
    <location>
        <begin position="55"/>
        <end position="76"/>
    </location>
</feature>
<dbReference type="InterPro" id="IPR050206">
    <property type="entry name" value="FtsK/SpoIIIE/SftA"/>
</dbReference>
<dbReference type="Pfam" id="PF09397">
    <property type="entry name" value="FtsK_gamma"/>
    <property type="match status" value="1"/>
</dbReference>
<feature type="transmembrane region" description="Helical" evidence="6">
    <location>
        <begin position="21"/>
        <end position="43"/>
    </location>
</feature>
<keyword evidence="3 5" id="KW-0067">ATP-binding</keyword>
<dbReference type="Gene3D" id="3.30.980.40">
    <property type="match status" value="1"/>
</dbReference>
<dbReference type="SUPFAM" id="SSF46785">
    <property type="entry name" value="Winged helix' DNA-binding domain"/>
    <property type="match status" value="1"/>
</dbReference>
<dbReference type="GO" id="GO:0005524">
    <property type="term" value="F:ATP binding"/>
    <property type="evidence" value="ECO:0007669"/>
    <property type="project" value="UniProtKB-UniRule"/>
</dbReference>
<dbReference type="EMBL" id="SODD01000055">
    <property type="protein sequence ID" value="TDW10691.1"/>
    <property type="molecule type" value="Genomic_DNA"/>
</dbReference>
<dbReference type="PROSITE" id="PS50901">
    <property type="entry name" value="FTSK"/>
    <property type="match status" value="1"/>
</dbReference>
<reference evidence="8 9" key="1">
    <citation type="submission" date="2019-03" db="EMBL/GenBank/DDBJ databases">
        <title>Genomic Encyclopedia of Type Strains, Phase IV (KMG-IV): sequencing the most valuable type-strain genomes for metagenomic binning, comparative biology and taxonomic classification.</title>
        <authorList>
            <person name="Goeker M."/>
        </authorList>
    </citation>
    <scope>NUCLEOTIDE SEQUENCE [LARGE SCALE GENOMIC DNA]</scope>
    <source>
        <strain evidence="8 9">DSM 28867</strain>
    </source>
</reference>
<dbReference type="InterPro" id="IPR003593">
    <property type="entry name" value="AAA+_ATPase"/>
</dbReference>
<evidence type="ECO:0000259" key="7">
    <source>
        <dbReference type="PROSITE" id="PS50901"/>
    </source>
</evidence>
<feature type="transmembrane region" description="Helical" evidence="6">
    <location>
        <begin position="154"/>
        <end position="172"/>
    </location>
</feature>
<dbReference type="PANTHER" id="PTHR22683:SF41">
    <property type="entry name" value="DNA TRANSLOCASE FTSK"/>
    <property type="match status" value="1"/>
</dbReference>
<dbReference type="GO" id="GO:0003677">
    <property type="term" value="F:DNA binding"/>
    <property type="evidence" value="ECO:0007669"/>
    <property type="project" value="UniProtKB-KW"/>
</dbReference>
<dbReference type="Pfam" id="PF01580">
    <property type="entry name" value="FtsK_SpoIIIE"/>
    <property type="match status" value="1"/>
</dbReference>
<dbReference type="AlphaFoldDB" id="A0A4R7Z8I1"/>
<dbReference type="RefSeq" id="WP_134171240.1">
    <property type="nucleotide sequence ID" value="NZ_SODD01000055.1"/>
</dbReference>
<dbReference type="SMART" id="SM00382">
    <property type="entry name" value="AAA"/>
    <property type="match status" value="1"/>
</dbReference>
<dbReference type="CDD" id="cd01127">
    <property type="entry name" value="TrwB_TraG_TraD_VirD4"/>
    <property type="match status" value="1"/>
</dbReference>
<name>A0A4R7Z8I1_9FIRM</name>
<keyword evidence="4" id="KW-0238">DNA-binding</keyword>
<dbReference type="SUPFAM" id="SSF52540">
    <property type="entry name" value="P-loop containing nucleoside triphosphate hydrolases"/>
    <property type="match status" value="1"/>
</dbReference>
<evidence type="ECO:0000256" key="3">
    <source>
        <dbReference type="ARBA" id="ARBA00022840"/>
    </source>
</evidence>
<dbReference type="Gene3D" id="1.10.10.10">
    <property type="entry name" value="Winged helix-like DNA-binding domain superfamily/Winged helix DNA-binding domain"/>
    <property type="match status" value="1"/>
</dbReference>